<organism evidence="3 4">
    <name type="scientific">Rathayibacter oskolensis</name>
    <dbReference type="NCBI Taxonomy" id="1891671"/>
    <lineage>
        <taxon>Bacteria</taxon>
        <taxon>Bacillati</taxon>
        <taxon>Actinomycetota</taxon>
        <taxon>Actinomycetes</taxon>
        <taxon>Micrococcales</taxon>
        <taxon>Microbacteriaceae</taxon>
        <taxon>Rathayibacter</taxon>
    </lineage>
</organism>
<keyword evidence="4" id="KW-1185">Reference proteome</keyword>
<dbReference type="Gene3D" id="2.20.25.10">
    <property type="match status" value="1"/>
</dbReference>
<sequence length="162" mass="16951">MLGSEDVDRAFTSHSGDQWWDRGMDALYTAIAHASGGGRDGHVRTEDDRLDLDTRPPQELGGSGDGTNPEQLFAAGFSACFLGALHGAGKQLSIDTTDAAVSASVSIGKNDDGGFGLAVELDIYVPKASPEDARAVAEKAHTMCPYSNATRGNIPVELSIVD</sequence>
<dbReference type="STRING" id="1891671.SAMN06295885_3443"/>
<protein>
    <submittedName>
        <fullName evidence="3">Peroxiredoxin, Ohr subfamily</fullName>
    </submittedName>
</protein>
<dbReference type="InterPro" id="IPR036102">
    <property type="entry name" value="OsmC/Ohrsf"/>
</dbReference>
<dbReference type="InterPro" id="IPR003718">
    <property type="entry name" value="OsmC/Ohr_fam"/>
</dbReference>
<dbReference type="PANTHER" id="PTHR33797:SF2">
    <property type="entry name" value="ORGANIC HYDROPEROXIDE RESISTANCE PROTEIN-LIKE"/>
    <property type="match status" value="1"/>
</dbReference>
<dbReference type="GO" id="GO:0006979">
    <property type="term" value="P:response to oxidative stress"/>
    <property type="evidence" value="ECO:0007669"/>
    <property type="project" value="InterPro"/>
</dbReference>
<feature type="compositionally biased region" description="Basic and acidic residues" evidence="2">
    <location>
        <begin position="39"/>
        <end position="56"/>
    </location>
</feature>
<dbReference type="InterPro" id="IPR019953">
    <property type="entry name" value="OHR"/>
</dbReference>
<dbReference type="Pfam" id="PF02566">
    <property type="entry name" value="OsmC"/>
    <property type="match status" value="1"/>
</dbReference>
<proteinExistence type="inferred from homology"/>
<dbReference type="EMBL" id="FXBM01000003">
    <property type="protein sequence ID" value="SMH49899.1"/>
    <property type="molecule type" value="Genomic_DNA"/>
</dbReference>
<dbReference type="InterPro" id="IPR015946">
    <property type="entry name" value="KH_dom-like_a/b"/>
</dbReference>
<name>A0A1X7PFC2_9MICO</name>
<evidence type="ECO:0000256" key="2">
    <source>
        <dbReference type="SAM" id="MobiDB-lite"/>
    </source>
</evidence>
<dbReference type="SUPFAM" id="SSF82784">
    <property type="entry name" value="OsmC-like"/>
    <property type="match status" value="1"/>
</dbReference>
<dbReference type="AlphaFoldDB" id="A0A1X7PFC2"/>
<accession>A0A1X7PFC2</accession>
<dbReference type="Gene3D" id="3.30.300.20">
    <property type="match status" value="1"/>
</dbReference>
<evidence type="ECO:0000313" key="3">
    <source>
        <dbReference type="EMBL" id="SMH49899.1"/>
    </source>
</evidence>
<evidence type="ECO:0000313" key="4">
    <source>
        <dbReference type="Proteomes" id="UP000193711"/>
    </source>
</evidence>
<dbReference type="PANTHER" id="PTHR33797">
    <property type="entry name" value="ORGANIC HYDROPEROXIDE RESISTANCE PROTEIN-LIKE"/>
    <property type="match status" value="1"/>
</dbReference>
<comment type="similarity">
    <text evidence="1">Belongs to the OsmC/Ohr family.</text>
</comment>
<gene>
    <name evidence="3" type="ORF">SAMN06295885_3443</name>
</gene>
<dbReference type="Proteomes" id="UP000193711">
    <property type="component" value="Unassembled WGS sequence"/>
</dbReference>
<dbReference type="NCBIfam" id="TIGR03561">
    <property type="entry name" value="organ_hyd_perox"/>
    <property type="match status" value="1"/>
</dbReference>
<reference evidence="4" key="1">
    <citation type="submission" date="2017-04" db="EMBL/GenBank/DDBJ databases">
        <authorList>
            <person name="Varghese N."/>
            <person name="Submissions S."/>
        </authorList>
    </citation>
    <scope>NUCLEOTIDE SEQUENCE [LARGE SCALE GENOMIC DNA]</scope>
    <source>
        <strain evidence="4">VKM Ac-2121</strain>
    </source>
</reference>
<evidence type="ECO:0000256" key="1">
    <source>
        <dbReference type="ARBA" id="ARBA00007378"/>
    </source>
</evidence>
<feature type="region of interest" description="Disordered" evidence="2">
    <location>
        <begin position="35"/>
        <end position="68"/>
    </location>
</feature>